<dbReference type="EMBL" id="JAYWIO010000004">
    <property type="protein sequence ID" value="KAK7266665.1"/>
    <property type="molecule type" value="Genomic_DNA"/>
</dbReference>
<dbReference type="Proteomes" id="UP001372338">
    <property type="component" value="Unassembled WGS sequence"/>
</dbReference>
<gene>
    <name evidence="1" type="ORF">RIF29_19315</name>
</gene>
<evidence type="ECO:0000313" key="2">
    <source>
        <dbReference type="Proteomes" id="UP001372338"/>
    </source>
</evidence>
<accession>A0AAN9I7M3</accession>
<sequence>MQIAKSSSETSMAQVFLRPTVATKEKKAITRAKYNSHSNQNHKHTSFWQYFPLIDPKDTNNANPKTRNITQTSMISLTREIKKMLYKLNLTQIQRSLIFGSDTALLFTSPSSLIVLKAPFFWSNKLLL</sequence>
<proteinExistence type="predicted"/>
<keyword evidence="2" id="KW-1185">Reference proteome</keyword>
<reference evidence="1 2" key="1">
    <citation type="submission" date="2024-01" db="EMBL/GenBank/DDBJ databases">
        <title>The genomes of 5 underutilized Papilionoideae crops provide insights into root nodulation and disease resistanc.</title>
        <authorList>
            <person name="Yuan L."/>
        </authorList>
    </citation>
    <scope>NUCLEOTIDE SEQUENCE [LARGE SCALE GENOMIC DNA]</scope>
    <source>
        <strain evidence="1">ZHUSHIDOU_FW_LH</strain>
        <tissue evidence="1">Leaf</tissue>
    </source>
</reference>
<dbReference type="AlphaFoldDB" id="A0AAN9I7M3"/>
<protein>
    <submittedName>
        <fullName evidence="1">Uncharacterized protein</fullName>
    </submittedName>
</protein>
<name>A0AAN9I7M3_CROPI</name>
<comment type="caution">
    <text evidence="1">The sequence shown here is derived from an EMBL/GenBank/DDBJ whole genome shotgun (WGS) entry which is preliminary data.</text>
</comment>
<organism evidence="1 2">
    <name type="scientific">Crotalaria pallida</name>
    <name type="common">Smooth rattlebox</name>
    <name type="synonym">Crotalaria striata</name>
    <dbReference type="NCBI Taxonomy" id="3830"/>
    <lineage>
        <taxon>Eukaryota</taxon>
        <taxon>Viridiplantae</taxon>
        <taxon>Streptophyta</taxon>
        <taxon>Embryophyta</taxon>
        <taxon>Tracheophyta</taxon>
        <taxon>Spermatophyta</taxon>
        <taxon>Magnoliopsida</taxon>
        <taxon>eudicotyledons</taxon>
        <taxon>Gunneridae</taxon>
        <taxon>Pentapetalae</taxon>
        <taxon>rosids</taxon>
        <taxon>fabids</taxon>
        <taxon>Fabales</taxon>
        <taxon>Fabaceae</taxon>
        <taxon>Papilionoideae</taxon>
        <taxon>50 kb inversion clade</taxon>
        <taxon>genistoids sensu lato</taxon>
        <taxon>core genistoids</taxon>
        <taxon>Crotalarieae</taxon>
        <taxon>Crotalaria</taxon>
    </lineage>
</organism>
<evidence type="ECO:0000313" key="1">
    <source>
        <dbReference type="EMBL" id="KAK7266665.1"/>
    </source>
</evidence>